<dbReference type="EMBL" id="CAJPDR010000418">
    <property type="protein sequence ID" value="CAF9935783.1"/>
    <property type="molecule type" value="Genomic_DNA"/>
</dbReference>
<gene>
    <name evidence="2" type="ORF">ALECFALPRED_006551</name>
</gene>
<sequence>MPFHRQTHSIFSLSDTNSGGSTPSRSSSTERAGHPPAIPRRTHRHHSASARPGFPTRTQSDALTSTPSSPSSTTLVSSDDEHAASSPSLATEMAAATSTKTNKKAKPASNHGKLKGERGCLNFDWSYRNVYSSGSSHGRKAVGGGGSGSVGACVLM</sequence>
<dbReference type="AlphaFoldDB" id="A0A8H3IWN1"/>
<evidence type="ECO:0000256" key="1">
    <source>
        <dbReference type="SAM" id="MobiDB-lite"/>
    </source>
</evidence>
<accession>A0A8H3IWN1</accession>
<name>A0A8H3IWN1_9LECA</name>
<feature type="compositionally biased region" description="Low complexity" evidence="1">
    <location>
        <begin position="18"/>
        <end position="29"/>
    </location>
</feature>
<evidence type="ECO:0000313" key="3">
    <source>
        <dbReference type="Proteomes" id="UP000664203"/>
    </source>
</evidence>
<comment type="caution">
    <text evidence="2">The sequence shown here is derived from an EMBL/GenBank/DDBJ whole genome shotgun (WGS) entry which is preliminary data.</text>
</comment>
<feature type="compositionally biased region" description="Polar residues" evidence="1">
    <location>
        <begin position="8"/>
        <end position="17"/>
    </location>
</feature>
<reference evidence="2" key="1">
    <citation type="submission" date="2021-03" db="EMBL/GenBank/DDBJ databases">
        <authorList>
            <person name="Tagirdzhanova G."/>
        </authorList>
    </citation>
    <scope>NUCLEOTIDE SEQUENCE</scope>
</reference>
<feature type="compositionally biased region" description="Low complexity" evidence="1">
    <location>
        <begin position="63"/>
        <end position="77"/>
    </location>
</feature>
<keyword evidence="3" id="KW-1185">Reference proteome</keyword>
<organism evidence="2 3">
    <name type="scientific">Alectoria fallacina</name>
    <dbReference type="NCBI Taxonomy" id="1903189"/>
    <lineage>
        <taxon>Eukaryota</taxon>
        <taxon>Fungi</taxon>
        <taxon>Dikarya</taxon>
        <taxon>Ascomycota</taxon>
        <taxon>Pezizomycotina</taxon>
        <taxon>Lecanoromycetes</taxon>
        <taxon>OSLEUM clade</taxon>
        <taxon>Lecanoromycetidae</taxon>
        <taxon>Lecanorales</taxon>
        <taxon>Lecanorineae</taxon>
        <taxon>Parmeliaceae</taxon>
        <taxon>Alectoria</taxon>
    </lineage>
</organism>
<evidence type="ECO:0000313" key="2">
    <source>
        <dbReference type="EMBL" id="CAF9935783.1"/>
    </source>
</evidence>
<dbReference type="Proteomes" id="UP000664203">
    <property type="component" value="Unassembled WGS sequence"/>
</dbReference>
<feature type="region of interest" description="Disordered" evidence="1">
    <location>
        <begin position="1"/>
        <end position="117"/>
    </location>
</feature>
<protein>
    <submittedName>
        <fullName evidence="2">Uncharacterized protein</fullName>
    </submittedName>
</protein>
<proteinExistence type="predicted"/>